<evidence type="ECO:0000259" key="11">
    <source>
        <dbReference type="Pfam" id="PF03033"/>
    </source>
</evidence>
<organism evidence="13 14">
    <name type="scientific">Cyclonatronum proteinivorum</name>
    <dbReference type="NCBI Taxonomy" id="1457365"/>
    <lineage>
        <taxon>Bacteria</taxon>
        <taxon>Pseudomonadati</taxon>
        <taxon>Balneolota</taxon>
        <taxon>Balneolia</taxon>
        <taxon>Balneolales</taxon>
        <taxon>Cyclonatronaceae</taxon>
        <taxon>Cyclonatronum</taxon>
    </lineage>
</organism>
<evidence type="ECO:0000313" key="14">
    <source>
        <dbReference type="Proteomes" id="UP000254808"/>
    </source>
</evidence>
<sequence>MPKPKWTFLLSGGGTGGHVYPAIALADAIRERMPDTVIRFAGAPDRIEWKAVPKAGYEISPVWISGLQRRFTLSNLLVPVKLLVSLFQSLLIIRRLRPHAVICTGGYVSGPVGFMAAVLGVPLFLQEQNGYPGVTTRLLARFARKIYLGFDGADEWLRQHKGKLFLSGNPTRKEIVVSIEAEPDAMPYGMDPEKRTLLVLGGSGGAKAINDSVWAQLERIHDKMGVQILWQCGPAYYDKLSAQLDKERWPHVHLTAFIDDMAAAYKAADVVFARAGAGTCTELLIAAKPSILMPSPHVAGNHQFHNAADMVGLGVSIMLEDDEGPIVLADFLSDIFTEKGRMEAMIAAAKKAAKPKAALNIATDILNTTFTLHPTTGGNA</sequence>
<keyword evidence="2 10" id="KW-0132">Cell division</keyword>
<dbReference type="Proteomes" id="UP000254808">
    <property type="component" value="Chromosome"/>
</dbReference>
<reference evidence="13 14" key="1">
    <citation type="submission" date="2018-03" db="EMBL/GenBank/DDBJ databases">
        <title>Phenotypic and genomic properties of Cyclonatronum proteinivorum gen. nov., sp. nov., a haloalkaliphilic bacteroidete from soda lakes possessing Na+-translocating rhodopsin.</title>
        <authorList>
            <person name="Toshchakov S.V."/>
            <person name="Korzhenkov A."/>
            <person name="Samarov N.I."/>
            <person name="Kublanov I.V."/>
            <person name="Muntyan M.S."/>
            <person name="Sorokin D.Y."/>
        </authorList>
    </citation>
    <scope>NUCLEOTIDE SEQUENCE [LARGE SCALE GENOMIC DNA]</scope>
    <source>
        <strain evidence="13 14">Omega</strain>
    </source>
</reference>
<evidence type="ECO:0000256" key="8">
    <source>
        <dbReference type="ARBA" id="ARBA00023306"/>
    </source>
</evidence>
<dbReference type="PANTHER" id="PTHR21015:SF22">
    <property type="entry name" value="GLYCOSYLTRANSFERASE"/>
    <property type="match status" value="1"/>
</dbReference>
<dbReference type="CDD" id="cd03785">
    <property type="entry name" value="GT28_MurG"/>
    <property type="match status" value="1"/>
</dbReference>
<comment type="pathway">
    <text evidence="10">Cell wall biogenesis; peptidoglycan biosynthesis.</text>
</comment>
<dbReference type="UniPathway" id="UPA00219"/>
<keyword evidence="1 10" id="KW-1003">Cell membrane</keyword>
<dbReference type="GO" id="GO:0071555">
    <property type="term" value="P:cell wall organization"/>
    <property type="evidence" value="ECO:0007669"/>
    <property type="project" value="UniProtKB-KW"/>
</dbReference>
<keyword evidence="5 10" id="KW-0133">Cell shape</keyword>
<evidence type="ECO:0000259" key="12">
    <source>
        <dbReference type="Pfam" id="PF04101"/>
    </source>
</evidence>
<dbReference type="GO" id="GO:0051301">
    <property type="term" value="P:cell division"/>
    <property type="evidence" value="ECO:0007669"/>
    <property type="project" value="UniProtKB-KW"/>
</dbReference>
<feature type="binding site" evidence="10">
    <location>
        <position position="172"/>
    </location>
    <ligand>
        <name>UDP-N-acetyl-alpha-D-glucosamine</name>
        <dbReference type="ChEBI" id="CHEBI:57705"/>
    </ligand>
</feature>
<evidence type="ECO:0000256" key="10">
    <source>
        <dbReference type="HAMAP-Rule" id="MF_00033"/>
    </source>
</evidence>
<feature type="binding site" evidence="10">
    <location>
        <position position="129"/>
    </location>
    <ligand>
        <name>UDP-N-acetyl-alpha-D-glucosamine</name>
        <dbReference type="ChEBI" id="CHEBI:57705"/>
    </ligand>
</feature>
<evidence type="ECO:0000256" key="3">
    <source>
        <dbReference type="ARBA" id="ARBA00022676"/>
    </source>
</evidence>
<dbReference type="PANTHER" id="PTHR21015">
    <property type="entry name" value="UDP-N-ACETYLGLUCOSAMINE--N-ACETYLMURAMYL-(PENTAPEPTIDE) PYROPHOSPHORYL-UNDECAPRENOL N-ACETYLGLUCOSAMINE TRANSFERASE 1"/>
    <property type="match status" value="1"/>
</dbReference>
<keyword evidence="7 10" id="KW-0472">Membrane</keyword>
<dbReference type="InterPro" id="IPR004276">
    <property type="entry name" value="GlycoTrans_28_N"/>
</dbReference>
<comment type="caution">
    <text evidence="10">Lacks conserved residue(s) required for the propagation of feature annotation.</text>
</comment>
<dbReference type="OrthoDB" id="9808936at2"/>
<evidence type="ECO:0000256" key="7">
    <source>
        <dbReference type="ARBA" id="ARBA00023136"/>
    </source>
</evidence>
<dbReference type="Pfam" id="PF03033">
    <property type="entry name" value="Glyco_transf_28"/>
    <property type="match status" value="1"/>
</dbReference>
<comment type="similarity">
    <text evidence="10">Belongs to the glycosyltransferase 28 family. MurG subfamily.</text>
</comment>
<evidence type="ECO:0000256" key="1">
    <source>
        <dbReference type="ARBA" id="ARBA00022475"/>
    </source>
</evidence>
<dbReference type="KEGG" id="cprv:CYPRO_1082"/>
<feature type="binding site" evidence="10">
    <location>
        <position position="303"/>
    </location>
    <ligand>
        <name>UDP-N-acetyl-alpha-D-glucosamine</name>
        <dbReference type="ChEBI" id="CHEBI:57705"/>
    </ligand>
</feature>
<dbReference type="GO" id="GO:0050511">
    <property type="term" value="F:undecaprenyldiphospho-muramoylpentapeptide beta-N-acetylglucosaminyltransferase activity"/>
    <property type="evidence" value="ECO:0007669"/>
    <property type="project" value="UniProtKB-UniRule"/>
</dbReference>
<dbReference type="GO" id="GO:0005975">
    <property type="term" value="P:carbohydrate metabolic process"/>
    <property type="evidence" value="ECO:0007669"/>
    <property type="project" value="InterPro"/>
</dbReference>
<keyword evidence="6 10" id="KW-0573">Peptidoglycan synthesis</keyword>
<evidence type="ECO:0000256" key="2">
    <source>
        <dbReference type="ARBA" id="ARBA00022618"/>
    </source>
</evidence>
<dbReference type="RefSeq" id="WP_114983625.1">
    <property type="nucleotide sequence ID" value="NZ_CP027806.1"/>
</dbReference>
<keyword evidence="4 10" id="KW-0808">Transferase</keyword>
<dbReference type="GO" id="GO:0008360">
    <property type="term" value="P:regulation of cell shape"/>
    <property type="evidence" value="ECO:0007669"/>
    <property type="project" value="UniProtKB-KW"/>
</dbReference>
<keyword evidence="3 10" id="KW-0328">Glycosyltransferase</keyword>
<dbReference type="InterPro" id="IPR007235">
    <property type="entry name" value="Glyco_trans_28_C"/>
</dbReference>
<accession>A0A345UIP5</accession>
<gene>
    <name evidence="10" type="primary">murG</name>
    <name evidence="13" type="ORF">CYPRO_1082</name>
</gene>
<comment type="function">
    <text evidence="10">Cell wall formation. Catalyzes the transfer of a GlcNAc subunit on undecaprenyl-pyrophosphoryl-MurNAc-pentapeptide (lipid intermediate I) to form undecaprenyl-pyrophosphoryl-MurNAc-(pentapeptide)GlcNAc (lipid intermediate II).</text>
</comment>
<evidence type="ECO:0000313" key="13">
    <source>
        <dbReference type="EMBL" id="AXJ00347.1"/>
    </source>
</evidence>
<evidence type="ECO:0000256" key="6">
    <source>
        <dbReference type="ARBA" id="ARBA00022984"/>
    </source>
</evidence>
<comment type="catalytic activity">
    <reaction evidence="10">
        <text>di-trans,octa-cis-undecaprenyl diphospho-N-acetyl-alpha-D-muramoyl-L-alanyl-D-glutamyl-meso-2,6-diaminopimeloyl-D-alanyl-D-alanine + UDP-N-acetyl-alpha-D-glucosamine = di-trans,octa-cis-undecaprenyl diphospho-[N-acetyl-alpha-D-glucosaminyl-(1-&gt;4)]-N-acetyl-alpha-D-muramoyl-L-alanyl-D-glutamyl-meso-2,6-diaminopimeloyl-D-alanyl-D-alanine + UDP + H(+)</text>
        <dbReference type="Rhea" id="RHEA:31227"/>
        <dbReference type="ChEBI" id="CHEBI:15378"/>
        <dbReference type="ChEBI" id="CHEBI:57705"/>
        <dbReference type="ChEBI" id="CHEBI:58223"/>
        <dbReference type="ChEBI" id="CHEBI:61387"/>
        <dbReference type="ChEBI" id="CHEBI:61388"/>
        <dbReference type="EC" id="2.4.1.227"/>
    </reaction>
</comment>
<evidence type="ECO:0000256" key="5">
    <source>
        <dbReference type="ARBA" id="ARBA00022960"/>
    </source>
</evidence>
<dbReference type="GO" id="GO:0005886">
    <property type="term" value="C:plasma membrane"/>
    <property type="evidence" value="ECO:0007669"/>
    <property type="project" value="UniProtKB-SubCell"/>
</dbReference>
<dbReference type="Gene3D" id="3.40.50.2000">
    <property type="entry name" value="Glycogen Phosphorylase B"/>
    <property type="match status" value="2"/>
</dbReference>
<keyword evidence="14" id="KW-1185">Reference proteome</keyword>
<keyword evidence="9 10" id="KW-0961">Cell wall biogenesis/degradation</keyword>
<comment type="subcellular location">
    <subcellularLocation>
        <location evidence="10">Cell membrane</location>
        <topology evidence="10">Peripheral membrane protein</topology>
        <orientation evidence="10">Cytoplasmic side</orientation>
    </subcellularLocation>
</comment>
<dbReference type="SUPFAM" id="SSF53756">
    <property type="entry name" value="UDP-Glycosyltransferase/glycogen phosphorylase"/>
    <property type="match status" value="1"/>
</dbReference>
<feature type="binding site" evidence="10">
    <location>
        <position position="258"/>
    </location>
    <ligand>
        <name>UDP-N-acetyl-alpha-D-glucosamine</name>
        <dbReference type="ChEBI" id="CHEBI:57705"/>
    </ligand>
</feature>
<protein>
    <recommendedName>
        <fullName evidence="10">UDP-N-acetylglucosamine--N-acetylmuramyl-(pentapeptide) pyrophosphoryl-undecaprenol N-acetylglucosamine transferase</fullName>
        <ecNumber evidence="10">2.4.1.227</ecNumber>
    </recommendedName>
    <alternativeName>
        <fullName evidence="10">Undecaprenyl-PP-MurNAc-pentapeptide-UDPGlcNAc GlcNAc transferase</fullName>
    </alternativeName>
</protein>
<feature type="domain" description="Glycosyl transferase family 28 C-terminal" evidence="12">
    <location>
        <begin position="196"/>
        <end position="358"/>
    </location>
</feature>
<dbReference type="Pfam" id="PF04101">
    <property type="entry name" value="Glyco_tran_28_C"/>
    <property type="match status" value="1"/>
</dbReference>
<name>A0A345UIP5_9BACT</name>
<feature type="binding site" evidence="10">
    <location>
        <position position="203"/>
    </location>
    <ligand>
        <name>UDP-N-acetyl-alpha-D-glucosamine</name>
        <dbReference type="ChEBI" id="CHEBI:57705"/>
    </ligand>
</feature>
<feature type="binding site" evidence="10">
    <location>
        <begin position="15"/>
        <end position="17"/>
    </location>
    <ligand>
        <name>UDP-N-acetyl-alpha-D-glucosamine</name>
        <dbReference type="ChEBI" id="CHEBI:57705"/>
    </ligand>
</feature>
<evidence type="ECO:0000256" key="9">
    <source>
        <dbReference type="ARBA" id="ARBA00023316"/>
    </source>
</evidence>
<dbReference type="GO" id="GO:0051991">
    <property type="term" value="F:UDP-N-acetyl-D-glucosamine:N-acetylmuramoyl-L-alanyl-D-glutamyl-meso-2,6-diaminopimelyl-D-alanyl-D-alanine-diphosphoundecaprenol 4-beta-N-acetylglucosaminlytransferase activity"/>
    <property type="evidence" value="ECO:0007669"/>
    <property type="project" value="RHEA"/>
</dbReference>
<dbReference type="EC" id="2.4.1.227" evidence="10"/>
<evidence type="ECO:0000256" key="4">
    <source>
        <dbReference type="ARBA" id="ARBA00022679"/>
    </source>
</evidence>
<dbReference type="AlphaFoldDB" id="A0A345UIP5"/>
<dbReference type="HAMAP" id="MF_00033">
    <property type="entry name" value="MurG"/>
    <property type="match status" value="1"/>
</dbReference>
<dbReference type="EMBL" id="CP027806">
    <property type="protein sequence ID" value="AXJ00347.1"/>
    <property type="molecule type" value="Genomic_DNA"/>
</dbReference>
<keyword evidence="8 10" id="KW-0131">Cell cycle</keyword>
<feature type="domain" description="Glycosyltransferase family 28 N-terminal" evidence="11">
    <location>
        <begin position="8"/>
        <end position="147"/>
    </location>
</feature>
<proteinExistence type="inferred from homology"/>
<dbReference type="GO" id="GO:0009252">
    <property type="term" value="P:peptidoglycan biosynthetic process"/>
    <property type="evidence" value="ECO:0007669"/>
    <property type="project" value="UniProtKB-UniRule"/>
</dbReference>
<dbReference type="InterPro" id="IPR006009">
    <property type="entry name" value="GlcNAc_MurG"/>
</dbReference>